<dbReference type="InterPro" id="IPR037294">
    <property type="entry name" value="ABC_BtuC-like"/>
</dbReference>
<feature type="transmembrane region" description="Helical" evidence="8">
    <location>
        <begin position="77"/>
        <end position="98"/>
    </location>
</feature>
<dbReference type="SUPFAM" id="SSF81345">
    <property type="entry name" value="ABC transporter involved in vitamin B12 uptake, BtuC"/>
    <property type="match status" value="1"/>
</dbReference>
<organism evidence="9 10">
    <name type="scientific">Syntrophaceticus schinkii</name>
    <dbReference type="NCBI Taxonomy" id="499207"/>
    <lineage>
        <taxon>Bacteria</taxon>
        <taxon>Bacillati</taxon>
        <taxon>Bacillota</taxon>
        <taxon>Clostridia</taxon>
        <taxon>Thermoanaerobacterales</taxon>
        <taxon>Thermoanaerobacterales Family III. Incertae Sedis</taxon>
        <taxon>Syntrophaceticus</taxon>
    </lineage>
</organism>
<comment type="subcellular location">
    <subcellularLocation>
        <location evidence="1">Cell membrane</location>
        <topology evidence="1">Multi-pass membrane protein</topology>
    </subcellularLocation>
</comment>
<dbReference type="GO" id="GO:0033214">
    <property type="term" value="P:siderophore-iron import into cell"/>
    <property type="evidence" value="ECO:0007669"/>
    <property type="project" value="TreeGrafter"/>
</dbReference>
<reference evidence="10" key="1">
    <citation type="submission" date="2015-01" db="EMBL/GenBank/DDBJ databases">
        <authorList>
            <person name="Manzoor Shahid"/>
            <person name="Zubair Saima"/>
        </authorList>
    </citation>
    <scope>NUCLEOTIDE SEQUENCE [LARGE SCALE GENOMIC DNA]</scope>
    <source>
        <strain evidence="10">Sp3</strain>
    </source>
</reference>
<gene>
    <name evidence="9" type="ORF">SSCH_580008</name>
</gene>
<protein>
    <submittedName>
        <fullName evidence="9">Uncharacterized protein</fullName>
    </submittedName>
</protein>
<dbReference type="GO" id="GO:0005886">
    <property type="term" value="C:plasma membrane"/>
    <property type="evidence" value="ECO:0007669"/>
    <property type="project" value="UniProtKB-SubCell"/>
</dbReference>
<dbReference type="Proteomes" id="UP000046155">
    <property type="component" value="Unassembled WGS sequence"/>
</dbReference>
<dbReference type="CDD" id="cd06550">
    <property type="entry name" value="TM_ABC_iron-siderophores_like"/>
    <property type="match status" value="1"/>
</dbReference>
<dbReference type="FunFam" id="1.10.3470.10:FF:000001">
    <property type="entry name" value="Vitamin B12 ABC transporter permease BtuC"/>
    <property type="match status" value="1"/>
</dbReference>
<evidence type="ECO:0000256" key="1">
    <source>
        <dbReference type="ARBA" id="ARBA00004651"/>
    </source>
</evidence>
<dbReference type="PANTHER" id="PTHR30472">
    <property type="entry name" value="FERRIC ENTEROBACTIN TRANSPORT SYSTEM PERMEASE PROTEIN"/>
    <property type="match status" value="1"/>
</dbReference>
<evidence type="ECO:0000313" key="9">
    <source>
        <dbReference type="EMBL" id="CEO89711.1"/>
    </source>
</evidence>
<dbReference type="RefSeq" id="WP_044665599.1">
    <property type="nucleotide sequence ID" value="NZ_CDRZ01000256.1"/>
</dbReference>
<keyword evidence="5 8" id="KW-0812">Transmembrane</keyword>
<evidence type="ECO:0000256" key="4">
    <source>
        <dbReference type="ARBA" id="ARBA00022475"/>
    </source>
</evidence>
<dbReference type="OrthoDB" id="9792889at2"/>
<evidence type="ECO:0000256" key="2">
    <source>
        <dbReference type="ARBA" id="ARBA00007935"/>
    </source>
</evidence>
<dbReference type="Gene3D" id="1.10.3470.10">
    <property type="entry name" value="ABC transporter involved in vitamin B12 uptake, BtuC"/>
    <property type="match status" value="1"/>
</dbReference>
<feature type="transmembrane region" description="Helical" evidence="8">
    <location>
        <begin position="24"/>
        <end position="46"/>
    </location>
</feature>
<feature type="transmembrane region" description="Helical" evidence="8">
    <location>
        <begin position="142"/>
        <end position="164"/>
    </location>
</feature>
<comment type="similarity">
    <text evidence="2">Belongs to the binding-protein-dependent transport system permease family. FecCD subfamily.</text>
</comment>
<evidence type="ECO:0000313" key="10">
    <source>
        <dbReference type="Proteomes" id="UP000046155"/>
    </source>
</evidence>
<evidence type="ECO:0000256" key="8">
    <source>
        <dbReference type="SAM" id="Phobius"/>
    </source>
</evidence>
<dbReference type="InterPro" id="IPR000522">
    <property type="entry name" value="ABC_transptr_permease_BtuC"/>
</dbReference>
<dbReference type="Pfam" id="PF01032">
    <property type="entry name" value="FecCD"/>
    <property type="match status" value="1"/>
</dbReference>
<evidence type="ECO:0000256" key="3">
    <source>
        <dbReference type="ARBA" id="ARBA00022448"/>
    </source>
</evidence>
<evidence type="ECO:0000256" key="7">
    <source>
        <dbReference type="ARBA" id="ARBA00023136"/>
    </source>
</evidence>
<keyword evidence="6 8" id="KW-1133">Transmembrane helix</keyword>
<keyword evidence="10" id="KW-1185">Reference proteome</keyword>
<feature type="transmembrane region" description="Helical" evidence="8">
    <location>
        <begin position="218"/>
        <end position="237"/>
    </location>
</feature>
<accession>A0A0B7MP28</accession>
<keyword evidence="3" id="KW-0813">Transport</keyword>
<keyword evidence="7 8" id="KW-0472">Membrane</keyword>
<dbReference type="GO" id="GO:0022857">
    <property type="term" value="F:transmembrane transporter activity"/>
    <property type="evidence" value="ECO:0007669"/>
    <property type="project" value="InterPro"/>
</dbReference>
<keyword evidence="4" id="KW-1003">Cell membrane</keyword>
<feature type="transmembrane region" description="Helical" evidence="8">
    <location>
        <begin position="110"/>
        <end position="130"/>
    </location>
</feature>
<name>A0A0B7MP28_9FIRM</name>
<proteinExistence type="inferred from homology"/>
<feature type="transmembrane region" description="Helical" evidence="8">
    <location>
        <begin position="268"/>
        <end position="291"/>
    </location>
</feature>
<evidence type="ECO:0000256" key="6">
    <source>
        <dbReference type="ARBA" id="ARBA00022989"/>
    </source>
</evidence>
<sequence>MKQSVVQAKDIPESYLKYTGRKTAIIISLALLTVVLGIFAICAGSADLTPGQVVMTLLGKGSESSQLIIWNIRLPRVLAAIIAGAALSVAGCVMQNILRNPLASPFTLGISQGAAFGAALAIVVLGAGSMQSRSADAVIIGNPYIVTISAFVFSMAATLVILFLASRVGVTPEAMVLAGVALGSLFAAATTLIQFFAQDVQVAAIVFWTFGDLGRASWPDVRIMFFLVMLALLYFMLHRWDYNAIDSGEETAKGLGVDVEKLRLGGMLISSLITSVAVAFLGIIGFIGLVAPHMMRRVIGGDHRFLIPGTTVMGCLLLLASDTLARTIIKPVVLPVGAITSFMGAPLFLYLLSRGFKKK</sequence>
<feature type="transmembrane region" description="Helical" evidence="8">
    <location>
        <begin position="303"/>
        <end position="320"/>
    </location>
</feature>
<evidence type="ECO:0000256" key="5">
    <source>
        <dbReference type="ARBA" id="ARBA00022692"/>
    </source>
</evidence>
<dbReference type="AlphaFoldDB" id="A0A0B7MP28"/>
<dbReference type="EMBL" id="CDRZ01000256">
    <property type="protein sequence ID" value="CEO89711.1"/>
    <property type="molecule type" value="Genomic_DNA"/>
</dbReference>
<dbReference type="PANTHER" id="PTHR30472:SF25">
    <property type="entry name" value="ABC TRANSPORTER PERMEASE PROTEIN MJ0876-RELATED"/>
    <property type="match status" value="1"/>
</dbReference>
<feature type="transmembrane region" description="Helical" evidence="8">
    <location>
        <begin position="332"/>
        <end position="352"/>
    </location>
</feature>
<feature type="transmembrane region" description="Helical" evidence="8">
    <location>
        <begin position="176"/>
        <end position="197"/>
    </location>
</feature>